<protein>
    <submittedName>
        <fullName evidence="2">Uncharacterized protein</fullName>
    </submittedName>
</protein>
<organism evidence="2 3">
    <name type="scientific">Aspergillus nanangensis</name>
    <dbReference type="NCBI Taxonomy" id="2582783"/>
    <lineage>
        <taxon>Eukaryota</taxon>
        <taxon>Fungi</taxon>
        <taxon>Dikarya</taxon>
        <taxon>Ascomycota</taxon>
        <taxon>Pezizomycotina</taxon>
        <taxon>Eurotiomycetes</taxon>
        <taxon>Eurotiomycetidae</taxon>
        <taxon>Eurotiales</taxon>
        <taxon>Aspergillaceae</taxon>
        <taxon>Aspergillus</taxon>
        <taxon>Aspergillus subgen. Circumdati</taxon>
    </lineage>
</organism>
<feature type="transmembrane region" description="Helical" evidence="1">
    <location>
        <begin position="20"/>
        <end position="38"/>
    </location>
</feature>
<proteinExistence type="predicted"/>
<dbReference type="PANTHER" id="PTHR42029">
    <property type="entry name" value="AN04G07800"/>
    <property type="match status" value="1"/>
</dbReference>
<feature type="transmembrane region" description="Helical" evidence="1">
    <location>
        <begin position="74"/>
        <end position="95"/>
    </location>
</feature>
<evidence type="ECO:0000313" key="2">
    <source>
        <dbReference type="EMBL" id="KAF9890579.1"/>
    </source>
</evidence>
<dbReference type="PANTHER" id="PTHR42029:SF3">
    <property type="entry name" value="AN04G07800"/>
    <property type="match status" value="1"/>
</dbReference>
<feature type="transmembrane region" description="Helical" evidence="1">
    <location>
        <begin position="107"/>
        <end position="131"/>
    </location>
</feature>
<keyword evidence="3" id="KW-1185">Reference proteome</keyword>
<accession>A0AAD4GUF7</accession>
<evidence type="ECO:0000256" key="1">
    <source>
        <dbReference type="SAM" id="Phobius"/>
    </source>
</evidence>
<keyword evidence="1" id="KW-0472">Membrane</keyword>
<evidence type="ECO:0000313" key="3">
    <source>
        <dbReference type="Proteomes" id="UP001194746"/>
    </source>
</evidence>
<keyword evidence="1" id="KW-0812">Transmembrane</keyword>
<dbReference type="EMBL" id="VCAU01000025">
    <property type="protein sequence ID" value="KAF9890579.1"/>
    <property type="molecule type" value="Genomic_DNA"/>
</dbReference>
<dbReference type="Proteomes" id="UP001194746">
    <property type="component" value="Unassembled WGS sequence"/>
</dbReference>
<dbReference type="AlphaFoldDB" id="A0AAD4GUF7"/>
<reference evidence="2" key="1">
    <citation type="journal article" date="2019" name="Beilstein J. Org. Chem.">
        <title>Nanangenines: drimane sesquiterpenoids as the dominant metabolite cohort of a novel Australian fungus, Aspergillus nanangensis.</title>
        <authorList>
            <person name="Lacey H.J."/>
            <person name="Gilchrist C.L.M."/>
            <person name="Crombie A."/>
            <person name="Kalaitzis J.A."/>
            <person name="Vuong D."/>
            <person name="Rutledge P.J."/>
            <person name="Turner P."/>
            <person name="Pitt J.I."/>
            <person name="Lacey E."/>
            <person name="Chooi Y.H."/>
            <person name="Piggott A.M."/>
        </authorList>
    </citation>
    <scope>NUCLEOTIDE SEQUENCE</scope>
    <source>
        <strain evidence="2">MST-FP2251</strain>
    </source>
</reference>
<keyword evidence="1" id="KW-1133">Transmembrane helix</keyword>
<sequence length="308" mass="35024">MASSPIPNERPIKDALVVEAWGQGFMVGALIVMLAVTLANMKKTILHKLIAIELSLAVGHGTFIFLHAPIYGWYLSVTAIGLVLSYSIHNIVVWIKTRLFLSSWASLIYVGTLSLAQPYWALEIYANFMFFNKQNFMFRTTRPLEPLFSEPWWLLTTGVLFYTIQRSYRLDLAFLVRFSPRFGIMLLSMLLSVTLTILGPCIVVRSSHEVFPVGMDPFWKISFVFKCLSDTVMLGDFKDELDRIFRHHQTTLVRAEGPSLHSHAAVVTCESPPRLPSYNRQSSDIHALQDFSITESWDAQHPHNTPQC</sequence>
<feature type="transmembrane region" description="Helical" evidence="1">
    <location>
        <begin position="50"/>
        <end position="68"/>
    </location>
</feature>
<gene>
    <name evidence="2" type="ORF">FE257_005710</name>
</gene>
<reference evidence="2" key="2">
    <citation type="submission" date="2020-02" db="EMBL/GenBank/DDBJ databases">
        <authorList>
            <person name="Gilchrist C.L.M."/>
            <person name="Chooi Y.-H."/>
        </authorList>
    </citation>
    <scope>NUCLEOTIDE SEQUENCE</scope>
    <source>
        <strain evidence="2">MST-FP2251</strain>
    </source>
</reference>
<feature type="transmembrane region" description="Helical" evidence="1">
    <location>
        <begin position="182"/>
        <end position="206"/>
    </location>
</feature>
<name>A0AAD4GUF7_ASPNN</name>
<comment type="caution">
    <text evidence="2">The sequence shown here is derived from an EMBL/GenBank/DDBJ whole genome shotgun (WGS) entry which is preliminary data.</text>
</comment>